<protein>
    <recommendedName>
        <fullName evidence="2">DUF6534 domain-containing protein</fullName>
    </recommendedName>
</protein>
<feature type="transmembrane region" description="Helical" evidence="1">
    <location>
        <begin position="91"/>
        <end position="114"/>
    </location>
</feature>
<dbReference type="PANTHER" id="PTHR40465">
    <property type="entry name" value="CHROMOSOME 1, WHOLE GENOME SHOTGUN SEQUENCE"/>
    <property type="match status" value="1"/>
</dbReference>
<organism evidence="3 4">
    <name type="scientific">Hypholoma sublateritium (strain FD-334 SS-4)</name>
    <dbReference type="NCBI Taxonomy" id="945553"/>
    <lineage>
        <taxon>Eukaryota</taxon>
        <taxon>Fungi</taxon>
        <taxon>Dikarya</taxon>
        <taxon>Basidiomycota</taxon>
        <taxon>Agaricomycotina</taxon>
        <taxon>Agaricomycetes</taxon>
        <taxon>Agaricomycetidae</taxon>
        <taxon>Agaricales</taxon>
        <taxon>Agaricineae</taxon>
        <taxon>Strophariaceae</taxon>
        <taxon>Hypholoma</taxon>
    </lineage>
</organism>
<feature type="transmembrane region" description="Helical" evidence="1">
    <location>
        <begin position="126"/>
        <end position="152"/>
    </location>
</feature>
<feature type="transmembrane region" description="Helical" evidence="1">
    <location>
        <begin position="46"/>
        <end position="71"/>
    </location>
</feature>
<sequence>MDSAESYTDVAHPFAPVYWGLVISLLLGGCTIVQAYIYFSRARDHLLIRLMAAGMLALDFIDSALVTYSVYFYLIPHFGSTIRLTLLPTEMAVECLIATLITTISQFFFVYQLVGAKKIGQGNWSIIGAISTLSILALAGGIACVVTMTLFGHNVLQDRTRSFEISFGISKGLGAATDILATIAMCLFLNSVRTGMNKTNSLLNSLIQLTLNRGILVTVAQTLLLITFYAAPNSLVWVLFHVNVPKLYVNTFFGMLNARDNLKNKHLGTSVQLQSSHSSHSGKAAVFSPDEHTTLVSDVQNEKSTLTSGQTSILMSTVVTTSVC</sequence>
<keyword evidence="1" id="KW-1133">Transmembrane helix</keyword>
<evidence type="ECO:0000256" key="1">
    <source>
        <dbReference type="SAM" id="Phobius"/>
    </source>
</evidence>
<feature type="transmembrane region" description="Helical" evidence="1">
    <location>
        <begin position="172"/>
        <end position="190"/>
    </location>
</feature>
<dbReference type="OrthoDB" id="2792702at2759"/>
<feature type="domain" description="DUF6534" evidence="2">
    <location>
        <begin position="175"/>
        <end position="260"/>
    </location>
</feature>
<dbReference type="STRING" id="945553.A0A0D2MZV2"/>
<proteinExistence type="predicted"/>
<dbReference type="InterPro" id="IPR045339">
    <property type="entry name" value="DUF6534"/>
</dbReference>
<feature type="transmembrane region" description="Helical" evidence="1">
    <location>
        <begin position="237"/>
        <end position="256"/>
    </location>
</feature>
<feature type="transmembrane region" description="Helical" evidence="1">
    <location>
        <begin position="17"/>
        <end position="39"/>
    </location>
</feature>
<keyword evidence="1" id="KW-0472">Membrane</keyword>
<keyword evidence="1" id="KW-0812">Transmembrane</keyword>
<gene>
    <name evidence="3" type="ORF">HYPSUDRAFT_227030</name>
</gene>
<dbReference type="EMBL" id="KN817518">
    <property type="protein sequence ID" value="KJA29668.1"/>
    <property type="molecule type" value="Genomic_DNA"/>
</dbReference>
<feature type="transmembrane region" description="Helical" evidence="1">
    <location>
        <begin position="211"/>
        <end position="231"/>
    </location>
</feature>
<accession>A0A0D2MZV2</accession>
<dbReference type="Pfam" id="PF20152">
    <property type="entry name" value="DUF6534"/>
    <property type="match status" value="1"/>
</dbReference>
<dbReference type="AlphaFoldDB" id="A0A0D2MZV2"/>
<dbReference type="PANTHER" id="PTHR40465:SF1">
    <property type="entry name" value="DUF6534 DOMAIN-CONTAINING PROTEIN"/>
    <property type="match status" value="1"/>
</dbReference>
<dbReference type="OMA" id="YLAMTIT"/>
<dbReference type="Proteomes" id="UP000054270">
    <property type="component" value="Unassembled WGS sequence"/>
</dbReference>
<evidence type="ECO:0000313" key="4">
    <source>
        <dbReference type="Proteomes" id="UP000054270"/>
    </source>
</evidence>
<evidence type="ECO:0000259" key="2">
    <source>
        <dbReference type="Pfam" id="PF20152"/>
    </source>
</evidence>
<reference evidence="4" key="1">
    <citation type="submission" date="2014-04" db="EMBL/GenBank/DDBJ databases">
        <title>Evolutionary Origins and Diversification of the Mycorrhizal Mutualists.</title>
        <authorList>
            <consortium name="DOE Joint Genome Institute"/>
            <consortium name="Mycorrhizal Genomics Consortium"/>
            <person name="Kohler A."/>
            <person name="Kuo A."/>
            <person name="Nagy L.G."/>
            <person name="Floudas D."/>
            <person name="Copeland A."/>
            <person name="Barry K.W."/>
            <person name="Cichocki N."/>
            <person name="Veneault-Fourrey C."/>
            <person name="LaButti K."/>
            <person name="Lindquist E.A."/>
            <person name="Lipzen A."/>
            <person name="Lundell T."/>
            <person name="Morin E."/>
            <person name="Murat C."/>
            <person name="Riley R."/>
            <person name="Ohm R."/>
            <person name="Sun H."/>
            <person name="Tunlid A."/>
            <person name="Henrissat B."/>
            <person name="Grigoriev I.V."/>
            <person name="Hibbett D.S."/>
            <person name="Martin F."/>
        </authorList>
    </citation>
    <scope>NUCLEOTIDE SEQUENCE [LARGE SCALE GENOMIC DNA]</scope>
    <source>
        <strain evidence="4">FD-334 SS-4</strain>
    </source>
</reference>
<name>A0A0D2MZV2_HYPSF</name>
<keyword evidence="4" id="KW-1185">Reference proteome</keyword>
<evidence type="ECO:0000313" key="3">
    <source>
        <dbReference type="EMBL" id="KJA29668.1"/>
    </source>
</evidence>